<dbReference type="InParanoid" id="B7Q9F6"/>
<dbReference type="PaxDb" id="6945-B7Q9F6"/>
<gene>
    <name evidence="3" type="ORF">IscW_ISCW021632</name>
</gene>
<name>B7Q9F6_IXOSC</name>
<reference evidence="3 5" key="1">
    <citation type="submission" date="2008-03" db="EMBL/GenBank/DDBJ databases">
        <title>Annotation of Ixodes scapularis.</title>
        <authorList>
            <consortium name="Ixodes scapularis Genome Project Consortium"/>
            <person name="Caler E."/>
            <person name="Hannick L.I."/>
            <person name="Bidwell S."/>
            <person name="Joardar V."/>
            <person name="Thiagarajan M."/>
            <person name="Amedeo P."/>
            <person name="Galinsky K.J."/>
            <person name="Schobel S."/>
            <person name="Inman J."/>
            <person name="Hostetler J."/>
            <person name="Miller J."/>
            <person name="Hammond M."/>
            <person name="Megy K."/>
            <person name="Lawson D."/>
            <person name="Kodira C."/>
            <person name="Sutton G."/>
            <person name="Meyer J."/>
            <person name="Hill C.A."/>
            <person name="Birren B."/>
            <person name="Nene V."/>
            <person name="Collins F."/>
            <person name="Alarcon-Chaidez F."/>
            <person name="Wikel S."/>
            <person name="Strausberg R."/>
        </authorList>
    </citation>
    <scope>NUCLEOTIDE SEQUENCE [LARGE SCALE GENOMIC DNA]</scope>
    <source>
        <strain evidence="5">Wikel</strain>
        <strain evidence="3">Wikel colony</strain>
    </source>
</reference>
<evidence type="ECO:0000313" key="3">
    <source>
        <dbReference type="EMBL" id="EEC15478.1"/>
    </source>
</evidence>
<dbReference type="VEuPathDB" id="VectorBase:ISCI021632"/>
<dbReference type="AlphaFoldDB" id="B7Q9F6"/>
<dbReference type="EnsemblMetazoa" id="ISCW021632-RA">
    <property type="protein sequence ID" value="ISCW021632-PA"/>
    <property type="gene ID" value="ISCW021632"/>
</dbReference>
<dbReference type="VEuPathDB" id="VectorBase:ISCW021632"/>
<dbReference type="EMBL" id="DS888556">
    <property type="protein sequence ID" value="EEC15478.1"/>
    <property type="molecule type" value="Genomic_DNA"/>
</dbReference>
<protein>
    <submittedName>
        <fullName evidence="3 4">Uncharacterized protein</fullName>
    </submittedName>
</protein>
<proteinExistence type="predicted"/>
<dbReference type="Proteomes" id="UP000001555">
    <property type="component" value="Unassembled WGS sequence"/>
</dbReference>
<evidence type="ECO:0000313" key="4">
    <source>
        <dbReference type="EnsemblMetazoa" id="ISCW021632-PA"/>
    </source>
</evidence>
<reference evidence="4" key="2">
    <citation type="submission" date="2020-05" db="UniProtKB">
        <authorList>
            <consortium name="EnsemblMetazoa"/>
        </authorList>
    </citation>
    <scope>IDENTIFICATION</scope>
    <source>
        <strain evidence="4">wikel</strain>
    </source>
</reference>
<evidence type="ECO:0000256" key="2">
    <source>
        <dbReference type="SAM" id="SignalP"/>
    </source>
</evidence>
<accession>B7Q9F6</accession>
<dbReference type="HOGENOM" id="CLU_2111537_0_0_1"/>
<organism>
    <name type="scientific">Ixodes scapularis</name>
    <name type="common">Black-legged tick</name>
    <name type="synonym">Deer tick</name>
    <dbReference type="NCBI Taxonomy" id="6945"/>
    <lineage>
        <taxon>Eukaryota</taxon>
        <taxon>Metazoa</taxon>
        <taxon>Ecdysozoa</taxon>
        <taxon>Arthropoda</taxon>
        <taxon>Chelicerata</taxon>
        <taxon>Arachnida</taxon>
        <taxon>Acari</taxon>
        <taxon>Parasitiformes</taxon>
        <taxon>Ixodida</taxon>
        <taxon>Ixodoidea</taxon>
        <taxon>Ixodidae</taxon>
        <taxon>Ixodinae</taxon>
        <taxon>Ixodes</taxon>
    </lineage>
</organism>
<evidence type="ECO:0000256" key="1">
    <source>
        <dbReference type="SAM" id="MobiDB-lite"/>
    </source>
</evidence>
<feature type="region of interest" description="Disordered" evidence="1">
    <location>
        <begin position="58"/>
        <end position="94"/>
    </location>
</feature>
<feature type="chain" id="PRO_5014568265" evidence="2">
    <location>
        <begin position="24"/>
        <end position="115"/>
    </location>
</feature>
<feature type="signal peptide" evidence="2">
    <location>
        <begin position="1"/>
        <end position="23"/>
    </location>
</feature>
<evidence type="ECO:0000313" key="5">
    <source>
        <dbReference type="Proteomes" id="UP000001555"/>
    </source>
</evidence>
<keyword evidence="5" id="KW-1185">Reference proteome</keyword>
<sequence>MSDQLLWISFLLMLGCLADPLRAQLLQLYSGDVDPRTTGEGTQLVGLMQRLLRDAALLRKRSPDGDTPPPGFVGARGRRQEADGPPGFVGARGKRPSLLIRGLADGIGSATGDAY</sequence>
<dbReference type="EMBL" id="ABJB011078662">
    <property type="status" value="NOT_ANNOTATED_CDS"/>
    <property type="molecule type" value="Genomic_DNA"/>
</dbReference>
<keyword evidence="2" id="KW-0732">Signal</keyword>